<dbReference type="PANTHER" id="PTHR42879:SF2">
    <property type="entry name" value="3-OXOACYL-[ACYL-CARRIER-PROTEIN] REDUCTASE FABG"/>
    <property type="match status" value="1"/>
</dbReference>
<feature type="non-terminal residue" evidence="2">
    <location>
        <position position="1"/>
    </location>
</feature>
<protein>
    <recommendedName>
        <fullName evidence="3">Gluconate 5-dehydrogenase</fullName>
    </recommendedName>
</protein>
<dbReference type="FunFam" id="3.40.50.720:FF:000084">
    <property type="entry name" value="Short-chain dehydrogenase reductase"/>
    <property type="match status" value="1"/>
</dbReference>
<dbReference type="AlphaFoldDB" id="A0A382AIW2"/>
<reference evidence="2" key="1">
    <citation type="submission" date="2018-05" db="EMBL/GenBank/DDBJ databases">
        <authorList>
            <person name="Lanie J.A."/>
            <person name="Ng W.-L."/>
            <person name="Kazmierczak K.M."/>
            <person name="Andrzejewski T.M."/>
            <person name="Davidsen T.M."/>
            <person name="Wayne K.J."/>
            <person name="Tettelin H."/>
            <person name="Glass J.I."/>
            <person name="Rusch D."/>
            <person name="Podicherti R."/>
            <person name="Tsui H.-C.T."/>
            <person name="Winkler M.E."/>
        </authorList>
    </citation>
    <scope>NUCLEOTIDE SEQUENCE</scope>
</reference>
<evidence type="ECO:0000313" key="2">
    <source>
        <dbReference type="EMBL" id="SVB01072.1"/>
    </source>
</evidence>
<sequence length="244" mass="26532">NKVALVTGGTSGIGKMMALALARAGAFVWIVSTRDNADETISEIEQQGSEGAFFQVDVTDSNKLETMLSHIYGVSKKIDILVNAAGINLRIPAEDLSLDDWQKTININLTAPYCLSQLVVKKMKEKQWGRIINIASLQSLRAFDDSIPYGASKGGVMQLTRALAQSYSKHGILVNAIAPGFFNTKLTESLFKDPEKLQTLAGKTMINRNGEERDLFGISVFLCSDANSYITGQTIFLDGGFTAQ</sequence>
<dbReference type="SUPFAM" id="SSF51735">
    <property type="entry name" value="NAD(P)-binding Rossmann-fold domains"/>
    <property type="match status" value="1"/>
</dbReference>
<proteinExistence type="inferred from homology"/>
<evidence type="ECO:0000256" key="1">
    <source>
        <dbReference type="ARBA" id="ARBA00006484"/>
    </source>
</evidence>
<dbReference type="PANTHER" id="PTHR42879">
    <property type="entry name" value="3-OXOACYL-(ACYL-CARRIER-PROTEIN) REDUCTASE"/>
    <property type="match status" value="1"/>
</dbReference>
<name>A0A382AIW2_9ZZZZ</name>
<dbReference type="InterPro" id="IPR002347">
    <property type="entry name" value="SDR_fam"/>
</dbReference>
<comment type="similarity">
    <text evidence="1">Belongs to the short-chain dehydrogenases/reductases (SDR) family.</text>
</comment>
<dbReference type="InterPro" id="IPR020904">
    <property type="entry name" value="Sc_DH/Rdtase_CS"/>
</dbReference>
<evidence type="ECO:0008006" key="3">
    <source>
        <dbReference type="Google" id="ProtNLM"/>
    </source>
</evidence>
<organism evidence="2">
    <name type="scientific">marine metagenome</name>
    <dbReference type="NCBI Taxonomy" id="408172"/>
    <lineage>
        <taxon>unclassified sequences</taxon>
        <taxon>metagenomes</taxon>
        <taxon>ecological metagenomes</taxon>
    </lineage>
</organism>
<dbReference type="PRINTS" id="PR00080">
    <property type="entry name" value="SDRFAMILY"/>
</dbReference>
<accession>A0A382AIW2</accession>
<dbReference type="GO" id="GO:0032787">
    <property type="term" value="P:monocarboxylic acid metabolic process"/>
    <property type="evidence" value="ECO:0007669"/>
    <property type="project" value="UniProtKB-ARBA"/>
</dbReference>
<dbReference type="InterPro" id="IPR050259">
    <property type="entry name" value="SDR"/>
</dbReference>
<dbReference type="PROSITE" id="PS00061">
    <property type="entry name" value="ADH_SHORT"/>
    <property type="match status" value="1"/>
</dbReference>
<dbReference type="PRINTS" id="PR00081">
    <property type="entry name" value="GDHRDH"/>
</dbReference>
<dbReference type="Gene3D" id="3.40.50.720">
    <property type="entry name" value="NAD(P)-binding Rossmann-like Domain"/>
    <property type="match status" value="1"/>
</dbReference>
<gene>
    <name evidence="2" type="ORF">METZ01_LOCUS153926</name>
</gene>
<dbReference type="InterPro" id="IPR036291">
    <property type="entry name" value="NAD(P)-bd_dom_sf"/>
</dbReference>
<dbReference type="Pfam" id="PF13561">
    <property type="entry name" value="adh_short_C2"/>
    <property type="match status" value="1"/>
</dbReference>
<dbReference type="EMBL" id="UINC01025456">
    <property type="protein sequence ID" value="SVB01072.1"/>
    <property type="molecule type" value="Genomic_DNA"/>
</dbReference>